<dbReference type="PANTHER" id="PTHR48111:SF49">
    <property type="entry name" value="HEME RESPONSE REGULATOR HSSR"/>
    <property type="match status" value="1"/>
</dbReference>
<organism evidence="16 17">
    <name type="scientific">Candidatus Pseudogracilibacillus intestinigallinarum</name>
    <dbReference type="NCBI Taxonomy" id="2838742"/>
    <lineage>
        <taxon>Bacteria</taxon>
        <taxon>Bacillati</taxon>
        <taxon>Bacillota</taxon>
        <taxon>Bacilli</taxon>
        <taxon>Bacillales</taxon>
        <taxon>Bacillaceae</taxon>
        <taxon>Pseudogracilibacillus</taxon>
    </lineage>
</organism>
<evidence type="ECO:0000313" key="17">
    <source>
        <dbReference type="Proteomes" id="UP000823937"/>
    </source>
</evidence>
<accession>A0A9D1PM39</accession>
<reference evidence="16" key="2">
    <citation type="submission" date="2021-04" db="EMBL/GenBank/DDBJ databases">
        <authorList>
            <person name="Gilroy R."/>
        </authorList>
    </citation>
    <scope>NUCLEOTIDE SEQUENCE</scope>
    <source>
        <strain evidence="16">CHK169-2315</strain>
    </source>
</reference>
<dbReference type="SMART" id="SM00448">
    <property type="entry name" value="REC"/>
    <property type="match status" value="1"/>
</dbReference>
<reference evidence="16" key="1">
    <citation type="journal article" date="2021" name="PeerJ">
        <title>Extensive microbial diversity within the chicken gut microbiome revealed by metagenomics and culture.</title>
        <authorList>
            <person name="Gilroy R."/>
            <person name="Ravi A."/>
            <person name="Getino M."/>
            <person name="Pursley I."/>
            <person name="Horton D.L."/>
            <person name="Alikhan N.F."/>
            <person name="Baker D."/>
            <person name="Gharbi K."/>
            <person name="Hall N."/>
            <person name="Watson M."/>
            <person name="Adriaenssens E.M."/>
            <person name="Foster-Nyarko E."/>
            <person name="Jarju S."/>
            <person name="Secka A."/>
            <person name="Antonio M."/>
            <person name="Oren A."/>
            <person name="Chaudhuri R.R."/>
            <person name="La Ragione R."/>
            <person name="Hildebrand F."/>
            <person name="Pallen M.J."/>
        </authorList>
    </citation>
    <scope>NUCLEOTIDE SEQUENCE</scope>
    <source>
        <strain evidence="16">CHK169-2315</strain>
    </source>
</reference>
<evidence type="ECO:0000256" key="8">
    <source>
        <dbReference type="ARBA" id="ARBA00023159"/>
    </source>
</evidence>
<keyword evidence="3 12" id="KW-0597">Phosphoprotein</keyword>
<feature type="domain" description="Response regulatory" evidence="14">
    <location>
        <begin position="3"/>
        <end position="115"/>
    </location>
</feature>
<evidence type="ECO:0000256" key="4">
    <source>
        <dbReference type="ARBA" id="ARBA00023012"/>
    </source>
</evidence>
<evidence type="ECO:0000259" key="14">
    <source>
        <dbReference type="PROSITE" id="PS50110"/>
    </source>
</evidence>
<comment type="caution">
    <text evidence="16">The sequence shown here is derived from an EMBL/GenBank/DDBJ whole genome shotgun (WGS) entry which is preliminary data.</text>
</comment>
<dbReference type="InterPro" id="IPR001867">
    <property type="entry name" value="OmpR/PhoB-type_DNA-bd"/>
</dbReference>
<dbReference type="GO" id="GO:0000976">
    <property type="term" value="F:transcription cis-regulatory region binding"/>
    <property type="evidence" value="ECO:0007669"/>
    <property type="project" value="TreeGrafter"/>
</dbReference>
<feature type="DNA-binding region" description="OmpR/PhoB-type" evidence="13">
    <location>
        <begin position="123"/>
        <end position="221"/>
    </location>
</feature>
<feature type="modified residue" description="4-aspartylphosphate" evidence="12">
    <location>
        <position position="52"/>
    </location>
</feature>
<keyword evidence="5" id="KW-0805">Transcription regulation</keyword>
<gene>
    <name evidence="16" type="ORF">H9895_07690</name>
</gene>
<dbReference type="Gene3D" id="1.10.10.10">
    <property type="entry name" value="Winged helix-like DNA-binding domain superfamily/Winged helix DNA-binding domain"/>
    <property type="match status" value="1"/>
</dbReference>
<dbReference type="GO" id="GO:0005829">
    <property type="term" value="C:cytosol"/>
    <property type="evidence" value="ECO:0007669"/>
    <property type="project" value="TreeGrafter"/>
</dbReference>
<keyword evidence="4" id="KW-0902">Two-component regulatory system</keyword>
<dbReference type="CDD" id="cd00383">
    <property type="entry name" value="trans_reg_C"/>
    <property type="match status" value="1"/>
</dbReference>
<dbReference type="AlphaFoldDB" id="A0A9D1PM39"/>
<dbReference type="InterPro" id="IPR039420">
    <property type="entry name" value="WalR-like"/>
</dbReference>
<dbReference type="PROSITE" id="PS51755">
    <property type="entry name" value="OMPR_PHOB"/>
    <property type="match status" value="1"/>
</dbReference>
<keyword evidence="2" id="KW-0963">Cytoplasm</keyword>
<comment type="function">
    <text evidence="10">Member of the two-component regulatory system HssS/HssR involved in intracellular heme homeostasis and tempering of staphylococcal virulence. Phosphorylated HssR binds to a direct repeat sequence within hrtAB promoter and activates the expression of hrtAB, an efflux pump, in response to extracellular heme, hemin, hemoglobin or blood.</text>
</comment>
<dbReference type="GO" id="GO:0006355">
    <property type="term" value="P:regulation of DNA-templated transcription"/>
    <property type="evidence" value="ECO:0007669"/>
    <property type="project" value="InterPro"/>
</dbReference>
<evidence type="ECO:0000259" key="15">
    <source>
        <dbReference type="PROSITE" id="PS51755"/>
    </source>
</evidence>
<protein>
    <recommendedName>
        <fullName evidence="11">Heme response regulator HssR</fullName>
    </recommendedName>
</protein>
<dbReference type="CDD" id="cd17574">
    <property type="entry name" value="REC_OmpR"/>
    <property type="match status" value="1"/>
</dbReference>
<dbReference type="GO" id="GO:0000156">
    <property type="term" value="F:phosphorelay response regulator activity"/>
    <property type="evidence" value="ECO:0007669"/>
    <property type="project" value="TreeGrafter"/>
</dbReference>
<evidence type="ECO:0000256" key="5">
    <source>
        <dbReference type="ARBA" id="ARBA00023015"/>
    </source>
</evidence>
<feature type="domain" description="OmpR/PhoB-type" evidence="15">
    <location>
        <begin position="123"/>
        <end position="221"/>
    </location>
</feature>
<comment type="subcellular location">
    <subcellularLocation>
        <location evidence="1">Cytoplasm</location>
    </subcellularLocation>
</comment>
<evidence type="ECO:0000256" key="12">
    <source>
        <dbReference type="PROSITE-ProRule" id="PRU00169"/>
    </source>
</evidence>
<dbReference type="SUPFAM" id="SSF52172">
    <property type="entry name" value="CheY-like"/>
    <property type="match status" value="1"/>
</dbReference>
<dbReference type="Pfam" id="PF00486">
    <property type="entry name" value="Trans_reg_C"/>
    <property type="match status" value="1"/>
</dbReference>
<evidence type="ECO:0000256" key="1">
    <source>
        <dbReference type="ARBA" id="ARBA00004496"/>
    </source>
</evidence>
<dbReference type="InterPro" id="IPR036388">
    <property type="entry name" value="WH-like_DNA-bd_sf"/>
</dbReference>
<evidence type="ECO:0000256" key="6">
    <source>
        <dbReference type="ARBA" id="ARBA00023026"/>
    </source>
</evidence>
<dbReference type="InterPro" id="IPR011006">
    <property type="entry name" value="CheY-like_superfamily"/>
</dbReference>
<dbReference type="GO" id="GO:0032993">
    <property type="term" value="C:protein-DNA complex"/>
    <property type="evidence" value="ECO:0007669"/>
    <property type="project" value="TreeGrafter"/>
</dbReference>
<evidence type="ECO:0000256" key="10">
    <source>
        <dbReference type="ARBA" id="ARBA00037471"/>
    </source>
</evidence>
<keyword evidence="9" id="KW-0804">Transcription</keyword>
<dbReference type="FunFam" id="1.10.10.10:FF:000018">
    <property type="entry name" value="DNA-binding response regulator ResD"/>
    <property type="match status" value="1"/>
</dbReference>
<dbReference type="SMART" id="SM00862">
    <property type="entry name" value="Trans_reg_C"/>
    <property type="match status" value="1"/>
</dbReference>
<evidence type="ECO:0000313" key="16">
    <source>
        <dbReference type="EMBL" id="HIV74940.1"/>
    </source>
</evidence>
<dbReference type="FunFam" id="3.40.50.2300:FF:000001">
    <property type="entry name" value="DNA-binding response regulator PhoB"/>
    <property type="match status" value="1"/>
</dbReference>
<dbReference type="PROSITE" id="PS50110">
    <property type="entry name" value="RESPONSE_REGULATORY"/>
    <property type="match status" value="1"/>
</dbReference>
<proteinExistence type="predicted"/>
<evidence type="ECO:0000256" key="7">
    <source>
        <dbReference type="ARBA" id="ARBA00023125"/>
    </source>
</evidence>
<keyword evidence="8" id="KW-0010">Activator</keyword>
<evidence type="ECO:0000256" key="11">
    <source>
        <dbReference type="ARBA" id="ARBA00039976"/>
    </source>
</evidence>
<name>A0A9D1PM39_9BACI</name>
<sequence>MNKILVVDDDEKIVNLVSIHLSRANYRMIKANNGIDALEKIEQEFPDLAIVDVMMPKMDGYELTKQLRTYDIPVLLLTAKGELEDKEKGFLAGSDDYVVKPFEPKELLFRVQAILRRYDKSVDTLINIGPMTINQQNYDVTVGDKTLFLPLKEFELLSVLASRTDHVFEREFLIERVWGIDYEGDDQTLNVHIKRIREKLRPITDEIKIVTVRGVGYKLEVAQ</sequence>
<dbReference type="EMBL" id="DXHX01000120">
    <property type="protein sequence ID" value="HIV74940.1"/>
    <property type="molecule type" value="Genomic_DNA"/>
</dbReference>
<evidence type="ECO:0000256" key="9">
    <source>
        <dbReference type="ARBA" id="ARBA00023163"/>
    </source>
</evidence>
<keyword evidence="6" id="KW-0843">Virulence</keyword>
<dbReference type="Pfam" id="PF00072">
    <property type="entry name" value="Response_reg"/>
    <property type="match status" value="1"/>
</dbReference>
<keyword evidence="7 13" id="KW-0238">DNA-binding</keyword>
<dbReference type="Gene3D" id="3.40.50.2300">
    <property type="match status" value="1"/>
</dbReference>
<dbReference type="InterPro" id="IPR001789">
    <property type="entry name" value="Sig_transdc_resp-reg_receiver"/>
</dbReference>
<evidence type="ECO:0000256" key="13">
    <source>
        <dbReference type="PROSITE-ProRule" id="PRU01091"/>
    </source>
</evidence>
<dbReference type="PANTHER" id="PTHR48111">
    <property type="entry name" value="REGULATOR OF RPOS"/>
    <property type="match status" value="1"/>
</dbReference>
<evidence type="ECO:0000256" key="2">
    <source>
        <dbReference type="ARBA" id="ARBA00022490"/>
    </source>
</evidence>
<evidence type="ECO:0000256" key="3">
    <source>
        <dbReference type="ARBA" id="ARBA00022553"/>
    </source>
</evidence>
<dbReference type="Proteomes" id="UP000823937">
    <property type="component" value="Unassembled WGS sequence"/>
</dbReference>